<accession>A0AAV8YJT6</accession>
<gene>
    <name evidence="1" type="ORF">NQ318_010268</name>
</gene>
<protein>
    <submittedName>
        <fullName evidence="1">Uncharacterized protein</fullName>
    </submittedName>
</protein>
<organism evidence="1 2">
    <name type="scientific">Aromia moschata</name>
    <dbReference type="NCBI Taxonomy" id="1265417"/>
    <lineage>
        <taxon>Eukaryota</taxon>
        <taxon>Metazoa</taxon>
        <taxon>Ecdysozoa</taxon>
        <taxon>Arthropoda</taxon>
        <taxon>Hexapoda</taxon>
        <taxon>Insecta</taxon>
        <taxon>Pterygota</taxon>
        <taxon>Neoptera</taxon>
        <taxon>Endopterygota</taxon>
        <taxon>Coleoptera</taxon>
        <taxon>Polyphaga</taxon>
        <taxon>Cucujiformia</taxon>
        <taxon>Chrysomeloidea</taxon>
        <taxon>Cerambycidae</taxon>
        <taxon>Cerambycinae</taxon>
        <taxon>Callichromatini</taxon>
        <taxon>Aromia</taxon>
    </lineage>
</organism>
<dbReference type="Proteomes" id="UP001162162">
    <property type="component" value="Unassembled WGS sequence"/>
</dbReference>
<sequence>MKLACLWITEVIHELVRCAQLKELLPLPKVCVKTQEPQLVTEHNNLIVGRMKEEGWSKELEGKQLEDELSDALSAARAWMEIIPEKVEERPSGTLQVGETTLLRVKSTLPVK</sequence>
<comment type="caution">
    <text evidence="1">The sequence shown here is derived from an EMBL/GenBank/DDBJ whole genome shotgun (WGS) entry which is preliminary data.</text>
</comment>
<evidence type="ECO:0000313" key="2">
    <source>
        <dbReference type="Proteomes" id="UP001162162"/>
    </source>
</evidence>
<proteinExistence type="predicted"/>
<keyword evidence="2" id="KW-1185">Reference proteome</keyword>
<evidence type="ECO:0000313" key="1">
    <source>
        <dbReference type="EMBL" id="KAJ8951240.1"/>
    </source>
</evidence>
<reference evidence="1" key="1">
    <citation type="journal article" date="2023" name="Insect Mol. Biol.">
        <title>Genome sequencing provides insights into the evolution of gene families encoding plant cell wall-degrading enzymes in longhorned beetles.</title>
        <authorList>
            <person name="Shin N.R."/>
            <person name="Okamura Y."/>
            <person name="Kirsch R."/>
            <person name="Pauchet Y."/>
        </authorList>
    </citation>
    <scope>NUCLEOTIDE SEQUENCE</scope>
    <source>
        <strain evidence="1">AMC_N1</strain>
    </source>
</reference>
<dbReference type="AlphaFoldDB" id="A0AAV8YJT6"/>
<dbReference type="EMBL" id="JAPWTK010000088">
    <property type="protein sequence ID" value="KAJ8951240.1"/>
    <property type="molecule type" value="Genomic_DNA"/>
</dbReference>
<name>A0AAV8YJT6_9CUCU</name>